<name>A0A481ZDU3_9VIRU</name>
<organism evidence="1">
    <name type="scientific">Pithovirus LCPAC401</name>
    <dbReference type="NCBI Taxonomy" id="2506595"/>
    <lineage>
        <taxon>Viruses</taxon>
        <taxon>Pithoviruses</taxon>
    </lineage>
</organism>
<gene>
    <name evidence="1" type="ORF">LCPAC401_04690</name>
</gene>
<sequence>MKKKKRECKGHRKYNGYCNHHTDQDLTGRPTCIALNTRGVRCMMPKEGKYENQCILHSWHSAYSSVRYWSIFNDKEIVISPTIQHAEIYLEKHENSNVFPQTWCKKYETYLEKEVSLTKMDVLIDLINEFIGIDYIWIAIGKLFQFGSLAIHVVGTDCKTELGDASMYCVKIGKVYKRSNLESQKIIT</sequence>
<dbReference type="EMBL" id="MK500585">
    <property type="protein sequence ID" value="QBK92831.1"/>
    <property type="molecule type" value="Genomic_DNA"/>
</dbReference>
<reference evidence="1" key="1">
    <citation type="journal article" date="2019" name="MBio">
        <title>Virus Genomes from Deep Sea Sediments Expand the Ocean Megavirome and Support Independent Origins of Viral Gigantism.</title>
        <authorList>
            <person name="Backstrom D."/>
            <person name="Yutin N."/>
            <person name="Jorgensen S.L."/>
            <person name="Dharamshi J."/>
            <person name="Homa F."/>
            <person name="Zaremba-Niedwiedzka K."/>
            <person name="Spang A."/>
            <person name="Wolf Y.I."/>
            <person name="Koonin E.V."/>
            <person name="Ettema T.J."/>
        </authorList>
    </citation>
    <scope>NUCLEOTIDE SEQUENCE</scope>
</reference>
<protein>
    <submittedName>
        <fullName evidence="1">Zn-finger protein</fullName>
    </submittedName>
</protein>
<evidence type="ECO:0000313" key="1">
    <source>
        <dbReference type="EMBL" id="QBK92831.1"/>
    </source>
</evidence>
<accession>A0A481ZDU3</accession>
<proteinExistence type="predicted"/>